<dbReference type="EMBL" id="CAKMMG010000018">
    <property type="protein sequence ID" value="CAH1226153.1"/>
    <property type="molecule type" value="Genomic_DNA"/>
</dbReference>
<accession>A0ABN8HAJ4</accession>
<name>A0ABN8HAJ4_9BACL</name>
<feature type="region of interest" description="Disordered" evidence="1">
    <location>
        <begin position="1"/>
        <end position="24"/>
    </location>
</feature>
<dbReference type="Proteomes" id="UP000838324">
    <property type="component" value="Unassembled WGS sequence"/>
</dbReference>
<evidence type="ECO:0000256" key="1">
    <source>
        <dbReference type="SAM" id="MobiDB-lite"/>
    </source>
</evidence>
<evidence type="ECO:0000313" key="2">
    <source>
        <dbReference type="EMBL" id="CAH1226153.1"/>
    </source>
</evidence>
<reference evidence="2" key="1">
    <citation type="submission" date="2022-01" db="EMBL/GenBank/DDBJ databases">
        <authorList>
            <person name="Criscuolo A."/>
        </authorList>
    </citation>
    <scope>NUCLEOTIDE SEQUENCE</scope>
    <source>
        <strain evidence="2">CIP111892</strain>
    </source>
</reference>
<proteinExistence type="predicted"/>
<keyword evidence="3" id="KW-1185">Reference proteome</keyword>
<organism evidence="2 3">
    <name type="scientific">Paenibacillus auburnensis</name>
    <dbReference type="NCBI Taxonomy" id="2905649"/>
    <lineage>
        <taxon>Bacteria</taxon>
        <taxon>Bacillati</taxon>
        <taxon>Bacillota</taxon>
        <taxon>Bacilli</taxon>
        <taxon>Bacillales</taxon>
        <taxon>Paenibacillaceae</taxon>
        <taxon>Paenibacillus</taxon>
    </lineage>
</organism>
<protein>
    <submittedName>
        <fullName evidence="2">Uncharacterized protein</fullName>
    </submittedName>
</protein>
<comment type="caution">
    <text evidence="2">The sequence shown here is derived from an EMBL/GenBank/DDBJ whole genome shotgun (WGS) entry which is preliminary data.</text>
</comment>
<evidence type="ECO:0000313" key="3">
    <source>
        <dbReference type="Proteomes" id="UP000838324"/>
    </source>
</evidence>
<sequence>MQVKCSKRQEDSRGATGRGGPEPGRVSFAFLNRIAPSGGNEHGHLLCKTYECLFILKKAEEIPPRMTVSTPRIGSLRDVAKRAKVSSVYFM</sequence>
<gene>
    <name evidence="2" type="ORF">PAECIP111892_05710</name>
</gene>